<dbReference type="InterPro" id="IPR036188">
    <property type="entry name" value="FAD/NAD-bd_sf"/>
</dbReference>
<feature type="domain" description="Amine oxidase" evidence="1">
    <location>
        <begin position="20"/>
        <end position="495"/>
    </location>
</feature>
<dbReference type="SUPFAM" id="SSF51905">
    <property type="entry name" value="FAD/NAD(P)-binding domain"/>
    <property type="match status" value="1"/>
</dbReference>
<dbReference type="PANTHER" id="PTHR46313:SF3">
    <property type="entry name" value="PROLYCOPENE ISOMERASE, CHLOROPLASTIC"/>
    <property type="match status" value="1"/>
</dbReference>
<dbReference type="EMBL" id="BAABAT010000022">
    <property type="protein sequence ID" value="GAA4255843.1"/>
    <property type="molecule type" value="Genomic_DNA"/>
</dbReference>
<proteinExistence type="predicted"/>
<dbReference type="PANTHER" id="PTHR46313">
    <property type="match status" value="1"/>
</dbReference>
<protein>
    <submittedName>
        <fullName evidence="2">C-3',4' desaturase CrtD</fullName>
    </submittedName>
</protein>
<evidence type="ECO:0000259" key="1">
    <source>
        <dbReference type="Pfam" id="PF01593"/>
    </source>
</evidence>
<dbReference type="InterPro" id="IPR002937">
    <property type="entry name" value="Amino_oxidase"/>
</dbReference>
<dbReference type="Pfam" id="PF01593">
    <property type="entry name" value="Amino_oxidase"/>
    <property type="match status" value="1"/>
</dbReference>
<dbReference type="Proteomes" id="UP001500620">
    <property type="component" value="Unassembled WGS sequence"/>
</dbReference>
<accession>A0ABP8DGZ1</accession>
<dbReference type="RefSeq" id="WP_345132851.1">
    <property type="nucleotide sequence ID" value="NZ_BAABAT010000022.1"/>
</dbReference>
<name>A0ABP8DGZ1_9ACTN</name>
<evidence type="ECO:0000313" key="3">
    <source>
        <dbReference type="Proteomes" id="UP001500620"/>
    </source>
</evidence>
<comment type="caution">
    <text evidence="2">The sequence shown here is derived from an EMBL/GenBank/DDBJ whole genome shotgun (WGS) entry which is preliminary data.</text>
</comment>
<evidence type="ECO:0000313" key="2">
    <source>
        <dbReference type="EMBL" id="GAA4255843.1"/>
    </source>
</evidence>
<keyword evidence="3" id="KW-1185">Reference proteome</keyword>
<dbReference type="Gene3D" id="3.50.50.60">
    <property type="entry name" value="FAD/NAD(P)-binding domain"/>
    <property type="match status" value="2"/>
</dbReference>
<reference evidence="3" key="1">
    <citation type="journal article" date="2019" name="Int. J. Syst. Evol. Microbiol.">
        <title>The Global Catalogue of Microorganisms (GCM) 10K type strain sequencing project: providing services to taxonomists for standard genome sequencing and annotation.</title>
        <authorList>
            <consortium name="The Broad Institute Genomics Platform"/>
            <consortium name="The Broad Institute Genome Sequencing Center for Infectious Disease"/>
            <person name="Wu L."/>
            <person name="Ma J."/>
        </authorList>
    </citation>
    <scope>NUCLEOTIDE SEQUENCE [LARGE SCALE GENOMIC DNA]</scope>
    <source>
        <strain evidence="3">JCM 17441</strain>
    </source>
</reference>
<gene>
    <name evidence="2" type="primary">crtD</name>
    <name evidence="2" type="ORF">GCM10022255_066250</name>
</gene>
<sequence length="503" mass="53857">MFRTDVQNTLFDVAVIGGGLAGLATAMRLQAKGRSTVVLEAHGHAGGCAGYYRRRGFSFDVGATTLVDFEPGGVGAELFDATGMPAPPAERLPGYVAWLPDRTVVLHRDQRAWRDERLRTLGDSPAHRAFWRRLDRLAEAFWRASRAGVRMPMRGLADVVHNGRIVRARDLPLARHLGDTLGGALRRHGLRGDDRLVGLLSMLVEDTVHSTVDRAPLINAALGITIRGAGLSRAAGGMRGFWRAIVGHYKSQGGTLYCGWRATSVAGHEGDFRVHGARGTVRARQVVSALPLATTAALAEVPGVATALAPFVRRDAGEQGGAVVVFLGVPEDEVGGQAFTHHQLLRSYGESLGDGNNMFVSVSSPGDTASAPPGHRAVMLSTHTDLADWEDLDDAGHAERRDKVAGIMIEEARRVYPRLAERPVVREVGTPRSYARYTSRPRGAVGGVRQSPANANQHAVPHDIGVPGFWLAGDSTWPGLGTVACVLGSRIVAERALRRGRAA</sequence>
<organism evidence="2 3">
    <name type="scientific">Dactylosporangium darangshiense</name>
    <dbReference type="NCBI Taxonomy" id="579108"/>
    <lineage>
        <taxon>Bacteria</taxon>
        <taxon>Bacillati</taxon>
        <taxon>Actinomycetota</taxon>
        <taxon>Actinomycetes</taxon>
        <taxon>Micromonosporales</taxon>
        <taxon>Micromonosporaceae</taxon>
        <taxon>Dactylosporangium</taxon>
    </lineage>
</organism>
<dbReference type="InterPro" id="IPR045892">
    <property type="entry name" value="CrtISO-like"/>
</dbReference>